<evidence type="ECO:0008006" key="2">
    <source>
        <dbReference type="Google" id="ProtNLM"/>
    </source>
</evidence>
<dbReference type="AlphaFoldDB" id="A0A1Z1MH43"/>
<dbReference type="Pfam" id="PF01947">
    <property type="entry name" value="Rv2949c-like"/>
    <property type="match status" value="1"/>
</dbReference>
<dbReference type="GeneID" id="33358240"/>
<proteinExistence type="predicted"/>
<accession>A0A1Z1MH43</accession>
<dbReference type="Gene3D" id="3.40.1410.10">
    <property type="entry name" value="Chorismate lyase-like"/>
    <property type="match status" value="1"/>
</dbReference>
<dbReference type="EMBL" id="MF101437">
    <property type="protein sequence ID" value="ARW65387.1"/>
    <property type="molecule type" value="Genomic_DNA"/>
</dbReference>
<dbReference type="SUPFAM" id="SSF64288">
    <property type="entry name" value="Chorismate lyase-like"/>
    <property type="match status" value="1"/>
</dbReference>
<protein>
    <recommendedName>
        <fullName evidence="2">Chorismate lyase</fullName>
    </recommendedName>
</protein>
<keyword evidence="1" id="KW-0150">Chloroplast</keyword>
<sequence length="161" mass="19338">MLINNINLQIICIIQKNPYLSDQISTKIINLNEGSHTKFIGYKCNCITKLKALQISKKKIRYVWLKSSLYTNMTFARSMWQIVSNKQFNYNIKKNNPIGISFITNKIDIDRQIYELYYCYHHKFEKEYKFHEIIWGRKYIINNLSNYSTVIQEFFSPEIII</sequence>
<organism evidence="1">
    <name type="scientific">Melanothamnus harveyi</name>
    <name type="common">Filamentous red alga</name>
    <name type="synonym">Neosiphonia harveyi</name>
    <dbReference type="NCBI Taxonomy" id="397005"/>
    <lineage>
        <taxon>Eukaryota</taxon>
        <taxon>Rhodophyta</taxon>
        <taxon>Florideophyceae</taxon>
        <taxon>Rhodymeniophycidae</taxon>
        <taxon>Ceramiales</taxon>
        <taxon>Rhodomelaceae</taxon>
        <taxon>Polysiphonioideae</taxon>
        <taxon>Melanothamnus</taxon>
    </lineage>
</organism>
<gene>
    <name evidence="1" type="primary">ycf21</name>
</gene>
<dbReference type="RefSeq" id="YP_009396143.1">
    <property type="nucleotide sequence ID" value="NC_035281.1"/>
</dbReference>
<reference evidence="1" key="1">
    <citation type="journal article" date="2017" name="J. Phycol.">
        <title>Analysis of chloroplast genomes and a supermatrix inform reclassification of the Rhodomelaceae (Rhodophyta).</title>
        <authorList>
            <person name="Diaz-Tapia P."/>
            <person name="Maggs C.A."/>
            <person name="West J.A."/>
            <person name="Verbruggen H."/>
        </authorList>
    </citation>
    <scope>NUCLEOTIDE SEQUENCE</scope>
    <source>
        <strain evidence="1">PD890</strain>
    </source>
</reference>
<evidence type="ECO:0000313" key="1">
    <source>
        <dbReference type="EMBL" id="ARW65387.1"/>
    </source>
</evidence>
<dbReference type="InterPro" id="IPR002800">
    <property type="entry name" value="Rv2949c-like"/>
</dbReference>
<dbReference type="InterPro" id="IPR028978">
    <property type="entry name" value="Chorismate_lyase_/UTRA_dom_sf"/>
</dbReference>
<name>A0A1Z1MH43_MELHR</name>
<keyword evidence="1" id="KW-0934">Plastid</keyword>
<geneLocation type="chloroplast" evidence="1"/>